<feature type="region of interest" description="Disordered" evidence="1">
    <location>
        <begin position="374"/>
        <end position="426"/>
    </location>
</feature>
<feature type="compositionally biased region" description="Low complexity" evidence="1">
    <location>
        <begin position="825"/>
        <end position="836"/>
    </location>
</feature>
<feature type="region of interest" description="Disordered" evidence="1">
    <location>
        <begin position="154"/>
        <end position="236"/>
    </location>
</feature>
<comment type="caution">
    <text evidence="3">The sequence shown here is derived from an EMBL/GenBank/DDBJ whole genome shotgun (WGS) entry which is preliminary data.</text>
</comment>
<proteinExistence type="predicted"/>
<dbReference type="Proteomes" id="UP001560267">
    <property type="component" value="Unassembled WGS sequence"/>
</dbReference>
<name>A0ABV3Y6R4_9ACTN</name>
<feature type="region of interest" description="Disordered" evidence="1">
    <location>
        <begin position="249"/>
        <end position="281"/>
    </location>
</feature>
<evidence type="ECO:0000313" key="3">
    <source>
        <dbReference type="EMBL" id="MEX6430198.1"/>
    </source>
</evidence>
<dbReference type="RefSeq" id="WP_298447790.1">
    <property type="nucleotide sequence ID" value="NZ_JBFSHR010000040.1"/>
</dbReference>
<feature type="compositionally biased region" description="Basic and acidic residues" evidence="1">
    <location>
        <begin position="182"/>
        <end position="197"/>
    </location>
</feature>
<feature type="compositionally biased region" description="Basic and acidic residues" evidence="1">
    <location>
        <begin position="763"/>
        <end position="773"/>
    </location>
</feature>
<feature type="compositionally biased region" description="Basic and acidic residues" evidence="1">
    <location>
        <begin position="211"/>
        <end position="225"/>
    </location>
</feature>
<accession>A0ABV3Y6R4</accession>
<feature type="region of interest" description="Disordered" evidence="1">
    <location>
        <begin position="448"/>
        <end position="468"/>
    </location>
</feature>
<feature type="compositionally biased region" description="Basic and acidic residues" evidence="1">
    <location>
        <begin position="576"/>
        <end position="589"/>
    </location>
</feature>
<sequence length="913" mass="97132">MSDVTLGARGAIASGAEQRFRWHRRLIDRSTRGTTGLARRSAGFAARIGRPLSAHAVFGEFSVVQPYGVSYATVRPRGNPFIAMWRRGAAATAPEGTSLPRAGVLPRVTKGVQAGFAPGSGLARLQRDVLAVRLLPEVSAIGPVLTARERRYTGGAARRKADQETQPLRFHPAPIAPLGVRAEGREGSGGGRGEERVASASETRSIPGASHGHESLQEESSRAHDSPSGGGQPAADDALSFAHEELRAHSLGSPSPLPRSYGGDAHGSGDRPVGHGGFDVGAQLERRPMPAHDVGRTTTTQGGVPAVDPSLLAISMLLLGRLGDQFLQVRAAREGVDHITEAGPFWQYSRRFPHTDFRGGSASTQRVGVRLRDPRWRSGGVSPRDPSQGAPIRQGHSWAEGFERLGGVSRDSGEAGRPHQVVGPRSGPLAFRVTKQTSAAGIGRLWGRQLTGDRGSSPGLSSGVMDDPDVRTHGVRGDWFLPSSLPRFGRGAYGRLEPLLAFALALPRSESVGPSLGQFGLPIPWSVPRRGESYQRFLIPLARSGTTPASFVARKVTPQERTDSDATTIPRRRGPLRVDQDGASRGRHERGVIGLQEDASSLGESHETFPDTDMVAERSRSLPAALLPLAMALGVGESVRVRTGPATSRALRRVGKKAATAHGIIHLEREYDASPHALGVLAHELVHVQHQARRSNAGPRFYHDQRLDQEEIRARRVGNLVASLVGEATGGGGLMQASTSNGVSPVDSLAVIAPGIMASGSRSRFETPEEPRRWAPTAPVQHSDGAAETLAALYERFRTTESGSLGSAALSPTALSGRNAGGEEGPSSTTSVSPVGTRVPWGALQGRDVLARGPRLAPIQMRGGNAVTDDGEVVSSSSAPKAEEFLDWLVEQVERRMLREMESQGRRHMPDVL</sequence>
<dbReference type="EMBL" id="JBFSHR010000040">
    <property type="protein sequence ID" value="MEX6430198.1"/>
    <property type="molecule type" value="Genomic_DNA"/>
</dbReference>
<feature type="region of interest" description="Disordered" evidence="1">
    <location>
        <begin position="761"/>
        <end position="783"/>
    </location>
</feature>
<keyword evidence="4" id="KW-1185">Reference proteome</keyword>
<feature type="domain" description="eCIS core" evidence="2">
    <location>
        <begin position="637"/>
        <end position="693"/>
    </location>
</feature>
<evidence type="ECO:0000256" key="1">
    <source>
        <dbReference type="SAM" id="MobiDB-lite"/>
    </source>
</evidence>
<dbReference type="InterPro" id="IPR025295">
    <property type="entry name" value="eCIS_core_dom"/>
</dbReference>
<feature type="region of interest" description="Disordered" evidence="1">
    <location>
        <begin position="556"/>
        <end position="589"/>
    </location>
</feature>
<gene>
    <name evidence="3" type="ORF">AB6A68_10195</name>
</gene>
<evidence type="ECO:0000313" key="4">
    <source>
        <dbReference type="Proteomes" id="UP001560267"/>
    </source>
</evidence>
<evidence type="ECO:0000259" key="2">
    <source>
        <dbReference type="Pfam" id="PF13699"/>
    </source>
</evidence>
<organism evidence="3 4">
    <name type="scientific">Ferrimicrobium acidiphilum</name>
    <dbReference type="NCBI Taxonomy" id="121039"/>
    <lineage>
        <taxon>Bacteria</taxon>
        <taxon>Bacillati</taxon>
        <taxon>Actinomycetota</taxon>
        <taxon>Acidimicrobiia</taxon>
        <taxon>Acidimicrobiales</taxon>
        <taxon>Acidimicrobiaceae</taxon>
        <taxon>Ferrimicrobium</taxon>
    </lineage>
</organism>
<feature type="region of interest" description="Disordered" evidence="1">
    <location>
        <begin position="802"/>
        <end position="839"/>
    </location>
</feature>
<reference evidence="3 4" key="1">
    <citation type="submission" date="2024-07" db="EMBL/GenBank/DDBJ databases">
        <title>Draft Genome Sequence of Ferrimicrobium acidiphilum Strain YE2023, Isolated from a Pulp of Bioleach Reactor.</title>
        <authorList>
            <person name="Elkina Y.A."/>
            <person name="Bulaeva A.G."/>
            <person name="Beletsky A.V."/>
            <person name="Mardanov A.V."/>
        </authorList>
    </citation>
    <scope>NUCLEOTIDE SEQUENCE [LARGE SCALE GENOMIC DNA]</scope>
    <source>
        <strain evidence="3 4">YE2023</strain>
    </source>
</reference>
<dbReference type="Pfam" id="PF13699">
    <property type="entry name" value="eCIS_core"/>
    <property type="match status" value="1"/>
</dbReference>
<protein>
    <submittedName>
        <fullName evidence="3">DUF4157 domain-containing protein</fullName>
    </submittedName>
</protein>